<evidence type="ECO:0000313" key="2">
    <source>
        <dbReference type="EMBL" id="KAK7677603.1"/>
    </source>
</evidence>
<keyword evidence="1" id="KW-0812">Transmembrane</keyword>
<dbReference type="Proteomes" id="UP001385951">
    <property type="component" value="Unassembled WGS sequence"/>
</dbReference>
<dbReference type="AlphaFoldDB" id="A0AAW0F9G4"/>
<dbReference type="EMBL" id="JASBNA010000085">
    <property type="protein sequence ID" value="KAK7677603.1"/>
    <property type="molecule type" value="Genomic_DNA"/>
</dbReference>
<sequence length="574" mass="64686">MSYPAEPQHNFRDLEIFKNLRSFAHEFTDYLSKTSFSVMEPDALRPALKGMLVPGSQCSSRNASVDQILDYILAPSSEGEFHPADVIVNFFLFHAESALTGSTSGTQQPQQLLSESDVKGELPDPMPFVRRTQAVEEKSERDVILSGVLKLTRCIEAMDGAFSQLSADMKQDSEELKTIFRGTNSRLKETEKDLNNSRADQEAIGHSILELLSHSETLDNRIDRVQKCVTETVQGLHSSVGTLHSAIEQTNESLDRCVSMWEEQGRQDAEMPTAQRELRNIVTDITMDLSRHGGLHQLILAHFWFSEATRLGILSEKVGTLKCLLDECGLEAEKETGSVLREWIMESRELRRLYWQKLHGSRIPKAMLEFDDSFHGHDSRTFQNEEIPKLQEFGLSNNGDIDTPNHHDYGSITTPLPVSGVQEIGNIPGHFKTNEMSINQQIVTASWLLDYAVHTMCYGYEKLKRWLATGPILENCNAVLETTSALRITVSSSYQSRIQALPSFNATNILPRITGLLSTCLIKRYAFKNIIPKGWETLTSSSGKQRLLLFLLVLFLYLGNVAWHVYFDSDPLIV</sequence>
<proteinExistence type="predicted"/>
<gene>
    <name evidence="2" type="ORF">QCA50_019414</name>
</gene>
<evidence type="ECO:0000256" key="1">
    <source>
        <dbReference type="SAM" id="Phobius"/>
    </source>
</evidence>
<organism evidence="2 3">
    <name type="scientific">Cerrena zonata</name>
    <dbReference type="NCBI Taxonomy" id="2478898"/>
    <lineage>
        <taxon>Eukaryota</taxon>
        <taxon>Fungi</taxon>
        <taxon>Dikarya</taxon>
        <taxon>Basidiomycota</taxon>
        <taxon>Agaricomycotina</taxon>
        <taxon>Agaricomycetes</taxon>
        <taxon>Polyporales</taxon>
        <taxon>Cerrenaceae</taxon>
        <taxon>Cerrena</taxon>
    </lineage>
</organism>
<feature type="transmembrane region" description="Helical" evidence="1">
    <location>
        <begin position="547"/>
        <end position="566"/>
    </location>
</feature>
<keyword evidence="3" id="KW-1185">Reference proteome</keyword>
<accession>A0AAW0F9G4</accession>
<name>A0AAW0F9G4_9APHY</name>
<reference evidence="2 3" key="1">
    <citation type="submission" date="2022-09" db="EMBL/GenBank/DDBJ databases">
        <authorList>
            <person name="Palmer J.M."/>
        </authorList>
    </citation>
    <scope>NUCLEOTIDE SEQUENCE [LARGE SCALE GENOMIC DNA]</scope>
    <source>
        <strain evidence="2 3">DSM 7382</strain>
    </source>
</reference>
<comment type="caution">
    <text evidence="2">The sequence shown here is derived from an EMBL/GenBank/DDBJ whole genome shotgun (WGS) entry which is preliminary data.</text>
</comment>
<protein>
    <submittedName>
        <fullName evidence="2">Uncharacterized protein</fullName>
    </submittedName>
</protein>
<evidence type="ECO:0000313" key="3">
    <source>
        <dbReference type="Proteomes" id="UP001385951"/>
    </source>
</evidence>
<keyword evidence="1" id="KW-1133">Transmembrane helix</keyword>
<keyword evidence="1" id="KW-0472">Membrane</keyword>